<dbReference type="EMBL" id="WBUI01000015">
    <property type="protein sequence ID" value="KAB2931199.1"/>
    <property type="molecule type" value="Genomic_DNA"/>
</dbReference>
<comment type="caution">
    <text evidence="2">The sequence shown here is derived from an EMBL/GenBank/DDBJ whole genome shotgun (WGS) entry which is preliminary data.</text>
</comment>
<accession>A0A833M0Q3</accession>
<evidence type="ECO:0008006" key="4">
    <source>
        <dbReference type="Google" id="ProtNLM"/>
    </source>
</evidence>
<feature type="region of interest" description="Disordered" evidence="1">
    <location>
        <begin position="141"/>
        <end position="173"/>
    </location>
</feature>
<evidence type="ECO:0000313" key="3">
    <source>
        <dbReference type="Proteomes" id="UP000460298"/>
    </source>
</evidence>
<organism evidence="2 3">
    <name type="scientific">Leptonema illini</name>
    <dbReference type="NCBI Taxonomy" id="183"/>
    <lineage>
        <taxon>Bacteria</taxon>
        <taxon>Pseudomonadati</taxon>
        <taxon>Spirochaetota</taxon>
        <taxon>Spirochaetia</taxon>
        <taxon>Leptospirales</taxon>
        <taxon>Leptospiraceae</taxon>
        <taxon>Leptonema</taxon>
    </lineage>
</organism>
<name>A0A833M0Q3_9LEPT</name>
<dbReference type="PROSITE" id="PS51257">
    <property type="entry name" value="PROKAR_LIPOPROTEIN"/>
    <property type="match status" value="1"/>
</dbReference>
<evidence type="ECO:0000313" key="2">
    <source>
        <dbReference type="EMBL" id="KAB2931199.1"/>
    </source>
</evidence>
<reference evidence="2 3" key="1">
    <citation type="submission" date="2019-10" db="EMBL/GenBank/DDBJ databases">
        <title>Extracellular Electron Transfer in a Candidatus Methanoperedens spp. Enrichment Culture.</title>
        <authorList>
            <person name="Berger S."/>
            <person name="Rangel Shaw D."/>
            <person name="Berben T."/>
            <person name="In 'T Zandt M."/>
            <person name="Frank J."/>
            <person name="Reimann J."/>
            <person name="Jetten M.S.M."/>
            <person name="Welte C.U."/>
        </authorList>
    </citation>
    <scope>NUCLEOTIDE SEQUENCE [LARGE SCALE GENOMIC DNA]</scope>
    <source>
        <strain evidence="2">SB12</strain>
    </source>
</reference>
<proteinExistence type="predicted"/>
<gene>
    <name evidence="2" type="ORF">F9K24_14710</name>
</gene>
<protein>
    <recommendedName>
        <fullName evidence="4">Lipoprotein</fullName>
    </recommendedName>
</protein>
<dbReference type="Proteomes" id="UP000460298">
    <property type="component" value="Unassembled WGS sequence"/>
</dbReference>
<evidence type="ECO:0000256" key="1">
    <source>
        <dbReference type="SAM" id="MobiDB-lite"/>
    </source>
</evidence>
<dbReference type="AlphaFoldDB" id="A0A833M0Q3"/>
<sequence length="173" mass="18835">MPSFLRSLKDAPVTVLRDSVTRVLVVTLTLGACAMVSGCSTLTERSGTHESVVTGRNGPELFAKLPETLTEKEALHQEARIVRTQLTGNPRHGRWAQVERGRAVIVGIDKGMMRLRLLSGVADTGDRILCCYGTIDDADTERPVRSNLGTGRRKEGVKRPKPSGSLRDSVLLD</sequence>